<dbReference type="KEGG" id="gms:SOIL9_76340"/>
<reference evidence="3 4" key="1">
    <citation type="submission" date="2019-05" db="EMBL/GenBank/DDBJ databases">
        <authorList>
            <consortium name="Science for Life Laboratories"/>
        </authorList>
    </citation>
    <scope>NUCLEOTIDE SEQUENCE [LARGE SCALE GENOMIC DNA]</scope>
    <source>
        <strain evidence="3">Soil9</strain>
    </source>
</reference>
<accession>A0A6P2DIJ4</accession>
<keyword evidence="2" id="KW-0812">Transmembrane</keyword>
<evidence type="ECO:0000313" key="4">
    <source>
        <dbReference type="Proteomes" id="UP000464178"/>
    </source>
</evidence>
<feature type="transmembrane region" description="Helical" evidence="2">
    <location>
        <begin position="185"/>
        <end position="204"/>
    </location>
</feature>
<feature type="transmembrane region" description="Helical" evidence="2">
    <location>
        <begin position="216"/>
        <end position="242"/>
    </location>
</feature>
<dbReference type="AlphaFoldDB" id="A0A6P2DIJ4"/>
<feature type="transmembrane region" description="Helical" evidence="2">
    <location>
        <begin position="262"/>
        <end position="287"/>
    </location>
</feature>
<keyword evidence="4" id="KW-1185">Reference proteome</keyword>
<dbReference type="RefSeq" id="WP_162672641.1">
    <property type="nucleotide sequence ID" value="NZ_LR593886.1"/>
</dbReference>
<protein>
    <submittedName>
        <fullName evidence="3">Uncharacterized protein</fullName>
    </submittedName>
</protein>
<sequence>MQFLAFLHDSYREAKSGWMLQIMLVLAALLVLLVLSIGFRPVTLQDEMGTTLSLMNRVIESNPPRYAEIGQPKLTVENVKTSNPAEPWNANYDFEFVIHCPSPEDMKKAVAAKGIPIYRTDVQKFLRDGLSYLNNVEVTGGPPELEKPPEKVEEPGKDDPAKKTTLPNEVRYKVTTKGTKAEDRLAWRHQVTILFVVEIPYVYISLREGVYLVEKWLVNGAGAWVLLFVAVIITAGFIPSMLARGSLDLMVSKPIGRVRLLVYKYIGGLLFILILTTVTVVGVWTAIGIRSGIWTLNFLAIIPILTLYFAVLYAVSTVTAVFTRNTLVAILITGLAWAALWAVGKVNDGIENRREQLARVKADTGPEAVIKEIQSDQPLWGFIPKGSFPVVTALHAVTPRTFQLDERLGRLIAEGVLTPNELKAKDYDTPPKASWSEMILVSFASIVALLALASWRFSSRDY</sequence>
<evidence type="ECO:0000256" key="1">
    <source>
        <dbReference type="SAM" id="MobiDB-lite"/>
    </source>
</evidence>
<proteinExistence type="predicted"/>
<dbReference type="EMBL" id="LR593886">
    <property type="protein sequence ID" value="VTS02085.1"/>
    <property type="molecule type" value="Genomic_DNA"/>
</dbReference>
<dbReference type="Proteomes" id="UP000464178">
    <property type="component" value="Chromosome"/>
</dbReference>
<feature type="transmembrane region" description="Helical" evidence="2">
    <location>
        <begin position="20"/>
        <end position="39"/>
    </location>
</feature>
<evidence type="ECO:0000313" key="3">
    <source>
        <dbReference type="EMBL" id="VTS02085.1"/>
    </source>
</evidence>
<feature type="transmembrane region" description="Helical" evidence="2">
    <location>
        <begin position="327"/>
        <end position="344"/>
    </location>
</feature>
<feature type="region of interest" description="Disordered" evidence="1">
    <location>
        <begin position="138"/>
        <end position="165"/>
    </location>
</feature>
<dbReference type="GO" id="GO:0005886">
    <property type="term" value="C:plasma membrane"/>
    <property type="evidence" value="ECO:0007669"/>
    <property type="project" value="UniProtKB-SubCell"/>
</dbReference>
<organism evidence="3 4">
    <name type="scientific">Gemmata massiliana</name>
    <dbReference type="NCBI Taxonomy" id="1210884"/>
    <lineage>
        <taxon>Bacteria</taxon>
        <taxon>Pseudomonadati</taxon>
        <taxon>Planctomycetota</taxon>
        <taxon>Planctomycetia</taxon>
        <taxon>Gemmatales</taxon>
        <taxon>Gemmataceae</taxon>
        <taxon>Gemmata</taxon>
    </lineage>
</organism>
<dbReference type="Pfam" id="PF12679">
    <property type="entry name" value="ABC2_membrane_2"/>
    <property type="match status" value="1"/>
</dbReference>
<feature type="transmembrane region" description="Helical" evidence="2">
    <location>
        <begin position="438"/>
        <end position="457"/>
    </location>
</feature>
<name>A0A6P2DIJ4_9BACT</name>
<keyword evidence="2" id="KW-1133">Transmembrane helix</keyword>
<keyword evidence="2" id="KW-0472">Membrane</keyword>
<dbReference type="GO" id="GO:0140359">
    <property type="term" value="F:ABC-type transporter activity"/>
    <property type="evidence" value="ECO:0007669"/>
    <property type="project" value="InterPro"/>
</dbReference>
<feature type="transmembrane region" description="Helical" evidence="2">
    <location>
        <begin position="293"/>
        <end position="315"/>
    </location>
</feature>
<evidence type="ECO:0000256" key="2">
    <source>
        <dbReference type="SAM" id="Phobius"/>
    </source>
</evidence>
<feature type="compositionally biased region" description="Basic and acidic residues" evidence="1">
    <location>
        <begin position="144"/>
        <end position="162"/>
    </location>
</feature>
<gene>
    <name evidence="3" type="ORF">SOIL9_76340</name>
</gene>